<sequence>MSDAAVTSPPAIVAPPARPAKPLWRPATLIIALSALVMLTLLAYLVVEAGYLRADIEALQGGEAWRTGGWMAQVVLRVVSLLPDAEWQAVVLALMAASVTGVMFGVLYHRLRLNGWTVLGAIVIVATLGLHAGELYALTASSRAIPLYIALAALIPAIRALEDVGDVQSAITFGMVLPLLLLASPITTLLIVPLTIAGALANPDSWRDGRAFVAMLLVAILPTLIVASGVIGYAVQARLDLTLILSTYIRTYAQIRVGDISGSLMALLAFAPVGLVPLLYCVWRKLPERRRYVWSALAVVGLPLYLAMARQTFPSTMSAIVPPLALVTAFVSWLSVVRLPFALRALSVGLMLASAVLSWWVTGLWDDPEWKATLWALAAPVMGWVGG</sequence>
<evidence type="ECO:0008006" key="4">
    <source>
        <dbReference type="Google" id="ProtNLM"/>
    </source>
</evidence>
<feature type="transmembrane region" description="Helical" evidence="1">
    <location>
        <begin position="212"/>
        <end position="235"/>
    </location>
</feature>
<dbReference type="AlphaFoldDB" id="A0A1K2HU30"/>
<feature type="transmembrane region" description="Helical" evidence="1">
    <location>
        <begin position="260"/>
        <end position="280"/>
    </location>
</feature>
<feature type="transmembrane region" description="Helical" evidence="1">
    <location>
        <begin position="341"/>
        <end position="361"/>
    </location>
</feature>
<feature type="transmembrane region" description="Helical" evidence="1">
    <location>
        <begin position="27"/>
        <end position="47"/>
    </location>
</feature>
<dbReference type="OrthoDB" id="7948266at2"/>
<keyword evidence="1" id="KW-1133">Transmembrane helix</keyword>
<keyword evidence="1" id="KW-0812">Transmembrane</keyword>
<feature type="transmembrane region" description="Helical" evidence="1">
    <location>
        <begin position="113"/>
        <end position="132"/>
    </location>
</feature>
<evidence type="ECO:0000313" key="3">
    <source>
        <dbReference type="Proteomes" id="UP000183447"/>
    </source>
</evidence>
<feature type="transmembrane region" description="Helical" evidence="1">
    <location>
        <begin position="144"/>
        <end position="161"/>
    </location>
</feature>
<dbReference type="RefSeq" id="WP_072338829.1">
    <property type="nucleotide sequence ID" value="NZ_FPKU01000001.1"/>
</dbReference>
<proteinExistence type="predicted"/>
<accession>A0A1K2HU30</accession>
<feature type="transmembrane region" description="Helical" evidence="1">
    <location>
        <begin position="173"/>
        <end position="200"/>
    </location>
</feature>
<protein>
    <recommendedName>
        <fullName evidence="4">DUF2029 domain-containing protein</fullName>
    </recommendedName>
</protein>
<evidence type="ECO:0000313" key="2">
    <source>
        <dbReference type="EMBL" id="SFZ81469.1"/>
    </source>
</evidence>
<organism evidence="2 3">
    <name type="scientific">Devosia enhydra</name>
    <dbReference type="NCBI Taxonomy" id="665118"/>
    <lineage>
        <taxon>Bacteria</taxon>
        <taxon>Pseudomonadati</taxon>
        <taxon>Pseudomonadota</taxon>
        <taxon>Alphaproteobacteria</taxon>
        <taxon>Hyphomicrobiales</taxon>
        <taxon>Devosiaceae</taxon>
        <taxon>Devosia</taxon>
    </lineage>
</organism>
<keyword evidence="1" id="KW-0472">Membrane</keyword>
<dbReference type="STRING" id="665118.SAMN02983003_0517"/>
<keyword evidence="3" id="KW-1185">Reference proteome</keyword>
<dbReference type="EMBL" id="FPKU01000001">
    <property type="protein sequence ID" value="SFZ81469.1"/>
    <property type="molecule type" value="Genomic_DNA"/>
</dbReference>
<name>A0A1K2HU30_9HYPH</name>
<dbReference type="Proteomes" id="UP000183447">
    <property type="component" value="Unassembled WGS sequence"/>
</dbReference>
<feature type="transmembrane region" description="Helical" evidence="1">
    <location>
        <begin position="315"/>
        <end position="334"/>
    </location>
</feature>
<feature type="transmembrane region" description="Helical" evidence="1">
    <location>
        <begin position="87"/>
        <end position="107"/>
    </location>
</feature>
<evidence type="ECO:0000256" key="1">
    <source>
        <dbReference type="SAM" id="Phobius"/>
    </source>
</evidence>
<gene>
    <name evidence="2" type="ORF">SAMN02983003_0517</name>
</gene>
<feature type="transmembrane region" description="Helical" evidence="1">
    <location>
        <begin position="292"/>
        <end position="309"/>
    </location>
</feature>
<reference evidence="2 3" key="1">
    <citation type="submission" date="2016-11" db="EMBL/GenBank/DDBJ databases">
        <authorList>
            <person name="Jaros S."/>
            <person name="Januszkiewicz K."/>
            <person name="Wedrychowicz H."/>
        </authorList>
    </citation>
    <scope>NUCLEOTIDE SEQUENCE [LARGE SCALE GENOMIC DNA]</scope>
    <source>
        <strain evidence="2 3">ATCC 23634</strain>
    </source>
</reference>